<dbReference type="EMBL" id="JBALHR010000007">
    <property type="protein sequence ID" value="MEH7829008.1"/>
    <property type="molecule type" value="Genomic_DNA"/>
</dbReference>
<dbReference type="Pfam" id="PF08212">
    <property type="entry name" value="Lipocalin_2"/>
    <property type="match status" value="1"/>
</dbReference>
<evidence type="ECO:0000259" key="1">
    <source>
        <dbReference type="Pfam" id="PF08212"/>
    </source>
</evidence>
<dbReference type="Proteomes" id="UP001431963">
    <property type="component" value="Unassembled WGS sequence"/>
</dbReference>
<evidence type="ECO:0000313" key="3">
    <source>
        <dbReference type="Proteomes" id="UP001431963"/>
    </source>
</evidence>
<organism evidence="2 3">
    <name type="scientific">Gemmobacter denitrificans</name>
    <dbReference type="NCBI Taxonomy" id="3123040"/>
    <lineage>
        <taxon>Bacteria</taxon>
        <taxon>Pseudomonadati</taxon>
        <taxon>Pseudomonadota</taxon>
        <taxon>Alphaproteobacteria</taxon>
        <taxon>Rhodobacterales</taxon>
        <taxon>Paracoccaceae</taxon>
        <taxon>Gemmobacter</taxon>
    </lineage>
</organism>
<name>A0ABU8BWC7_9RHOB</name>
<comment type="caution">
    <text evidence="2">The sequence shown here is derived from an EMBL/GenBank/DDBJ whole genome shotgun (WGS) entry which is preliminary data.</text>
</comment>
<reference evidence="2" key="1">
    <citation type="submission" date="2024-02" db="EMBL/GenBank/DDBJ databases">
        <title>Genome sequences of strain Gemmobacter sp. JM10B15.</title>
        <authorList>
            <person name="Zhang M."/>
        </authorList>
    </citation>
    <scope>NUCLEOTIDE SEQUENCE</scope>
    <source>
        <strain evidence="2">JM10B15</strain>
    </source>
</reference>
<accession>A0ABU8BWC7</accession>
<dbReference type="SUPFAM" id="SSF50814">
    <property type="entry name" value="Lipocalins"/>
    <property type="match status" value="1"/>
</dbReference>
<evidence type="ECO:0000313" key="2">
    <source>
        <dbReference type="EMBL" id="MEH7829008.1"/>
    </source>
</evidence>
<sequence>MILLALLVLAACMPGAQPDRRVTFRDRAAPIWSNAVVQPGQLAGDWQQVAAFATAPGGCALGRVRIGQAQPSGVRLEADLCLNGARMRQSGLATVPGPGRLAPQPAGPGIAQPWWILWADVDLRTLVIGTPTGEMGFILNRGGSLPPDRWAAAREILIWNGYDLSRLQRF</sequence>
<dbReference type="InterPro" id="IPR012674">
    <property type="entry name" value="Calycin"/>
</dbReference>
<dbReference type="InterPro" id="IPR000566">
    <property type="entry name" value="Lipocln_cytosolic_FA-bd_dom"/>
</dbReference>
<keyword evidence="3" id="KW-1185">Reference proteome</keyword>
<protein>
    <submittedName>
        <fullName evidence="2">Lipocalin family protein</fullName>
    </submittedName>
</protein>
<gene>
    <name evidence="2" type="ORF">V6590_12680</name>
</gene>
<proteinExistence type="predicted"/>
<feature type="domain" description="Lipocalin/cytosolic fatty-acid binding" evidence="1">
    <location>
        <begin position="111"/>
        <end position="169"/>
    </location>
</feature>
<dbReference type="Gene3D" id="2.40.128.20">
    <property type="match status" value="1"/>
</dbReference>
<dbReference type="RefSeq" id="WP_335423639.1">
    <property type="nucleotide sequence ID" value="NZ_JBALHR010000007.1"/>
</dbReference>